<gene>
    <name evidence="1" type="ORF">BSAL_37195</name>
</gene>
<protein>
    <submittedName>
        <fullName evidence="1">Uncharacterized protein</fullName>
    </submittedName>
</protein>
<evidence type="ECO:0000313" key="1">
    <source>
        <dbReference type="EMBL" id="CUG92418.1"/>
    </source>
</evidence>
<dbReference type="VEuPathDB" id="TriTrypDB:BSAL_37195"/>
<organism evidence="1 2">
    <name type="scientific">Bodo saltans</name>
    <name type="common">Flagellated protozoan</name>
    <dbReference type="NCBI Taxonomy" id="75058"/>
    <lineage>
        <taxon>Eukaryota</taxon>
        <taxon>Discoba</taxon>
        <taxon>Euglenozoa</taxon>
        <taxon>Kinetoplastea</taxon>
        <taxon>Metakinetoplastina</taxon>
        <taxon>Eubodonida</taxon>
        <taxon>Bodonidae</taxon>
        <taxon>Bodo</taxon>
    </lineage>
</organism>
<dbReference type="EMBL" id="CYKH01002042">
    <property type="protein sequence ID" value="CUG92418.1"/>
    <property type="molecule type" value="Genomic_DNA"/>
</dbReference>
<accession>A0A0S4JSV4</accession>
<dbReference type="OrthoDB" id="72851at2759"/>
<dbReference type="AlphaFoldDB" id="A0A0S4JSV4"/>
<name>A0A0S4JSV4_BODSA</name>
<reference evidence="2" key="1">
    <citation type="submission" date="2015-09" db="EMBL/GenBank/DDBJ databases">
        <authorList>
            <consortium name="Pathogen Informatics"/>
        </authorList>
    </citation>
    <scope>NUCLEOTIDE SEQUENCE [LARGE SCALE GENOMIC DNA]</scope>
    <source>
        <strain evidence="2">Lake Konstanz</strain>
    </source>
</reference>
<proteinExistence type="predicted"/>
<evidence type="ECO:0000313" key="2">
    <source>
        <dbReference type="Proteomes" id="UP000051952"/>
    </source>
</evidence>
<keyword evidence="2" id="KW-1185">Reference proteome</keyword>
<dbReference type="OMA" id="LQVCANK"/>
<dbReference type="Proteomes" id="UP000051952">
    <property type="component" value="Unassembled WGS sequence"/>
</dbReference>
<sequence>MSDDEDDVVVLQVCANNGCMDVEDLQFDEEAGELYCGKCRSLFARAAKEGFHLLLSQDDIQVVKTIFVAFDKDQKNYWTWEDFNVFQDSLEKCDDDPLRSSAELDDLFHEEYDITLKEAPEDSAHAGQFVVTRFDLEDMYGGYLFNNIPALRDDSEALCDAGFINLGALE</sequence>